<evidence type="ECO:0000259" key="3">
    <source>
        <dbReference type="PROSITE" id="PS50113"/>
    </source>
</evidence>
<dbReference type="NCBIfam" id="TIGR00229">
    <property type="entry name" value="sensory_box"/>
    <property type="match status" value="1"/>
</dbReference>
<dbReference type="Pfam" id="PF00563">
    <property type="entry name" value="EAL"/>
    <property type="match status" value="1"/>
</dbReference>
<feature type="domain" description="GGDEF" evidence="5">
    <location>
        <begin position="196"/>
        <end position="329"/>
    </location>
</feature>
<evidence type="ECO:0000313" key="6">
    <source>
        <dbReference type="EMBL" id="MBV0934614.1"/>
    </source>
</evidence>
<dbReference type="SMART" id="SM00052">
    <property type="entry name" value="EAL"/>
    <property type="match status" value="1"/>
</dbReference>
<proteinExistence type="predicted"/>
<dbReference type="InterPro" id="IPR000014">
    <property type="entry name" value="PAS"/>
</dbReference>
<comment type="caution">
    <text evidence="6">The sequence shown here is derived from an EMBL/GenBank/DDBJ whole genome shotgun (WGS) entry which is preliminary data.</text>
</comment>
<evidence type="ECO:0000256" key="1">
    <source>
        <dbReference type="SAM" id="MobiDB-lite"/>
    </source>
</evidence>
<dbReference type="Proteomes" id="UP000755551">
    <property type="component" value="Unassembled WGS sequence"/>
</dbReference>
<dbReference type="PANTHER" id="PTHR44757:SF2">
    <property type="entry name" value="BIOFILM ARCHITECTURE MAINTENANCE PROTEIN MBAA"/>
    <property type="match status" value="1"/>
</dbReference>
<dbReference type="SMART" id="SM00267">
    <property type="entry name" value="GGDEF"/>
    <property type="match status" value="1"/>
</dbReference>
<dbReference type="PROSITE" id="PS50887">
    <property type="entry name" value="GGDEF"/>
    <property type="match status" value="1"/>
</dbReference>
<dbReference type="Pfam" id="PF00990">
    <property type="entry name" value="GGDEF"/>
    <property type="match status" value="1"/>
</dbReference>
<feature type="domain" description="PAC" evidence="3">
    <location>
        <begin position="112"/>
        <end position="164"/>
    </location>
</feature>
<dbReference type="CDD" id="cd00130">
    <property type="entry name" value="PAS"/>
    <property type="match status" value="1"/>
</dbReference>
<protein>
    <submittedName>
        <fullName evidence="6">EAL domain-containing protein</fullName>
    </submittedName>
</protein>
<dbReference type="InterPro" id="IPR001633">
    <property type="entry name" value="EAL_dom"/>
</dbReference>
<feature type="domain" description="EAL" evidence="4">
    <location>
        <begin position="338"/>
        <end position="594"/>
    </location>
</feature>
<organism evidence="6 7">
    <name type="scientific">Marinobacterium weihaiense</name>
    <dbReference type="NCBI Taxonomy" id="2851016"/>
    <lineage>
        <taxon>Bacteria</taxon>
        <taxon>Pseudomonadati</taxon>
        <taxon>Pseudomonadota</taxon>
        <taxon>Gammaproteobacteria</taxon>
        <taxon>Oceanospirillales</taxon>
        <taxon>Oceanospirillaceae</taxon>
        <taxon>Marinobacterium</taxon>
    </lineage>
</organism>
<dbReference type="NCBIfam" id="TIGR00254">
    <property type="entry name" value="GGDEF"/>
    <property type="match status" value="1"/>
</dbReference>
<dbReference type="InterPro" id="IPR000160">
    <property type="entry name" value="GGDEF_dom"/>
</dbReference>
<dbReference type="PANTHER" id="PTHR44757">
    <property type="entry name" value="DIGUANYLATE CYCLASE DGCP"/>
    <property type="match status" value="1"/>
</dbReference>
<dbReference type="InterPro" id="IPR000700">
    <property type="entry name" value="PAS-assoc_C"/>
</dbReference>
<reference evidence="6 7" key="1">
    <citation type="submission" date="2021-06" db="EMBL/GenBank/DDBJ databases">
        <title>Bacterium isolated from marine sediment.</title>
        <authorList>
            <person name="Zhu K.-L."/>
            <person name="Du Z.-J."/>
            <person name="Liang Q.-Y."/>
        </authorList>
    </citation>
    <scope>NUCLEOTIDE SEQUENCE [LARGE SCALE GENOMIC DNA]</scope>
    <source>
        <strain evidence="6 7">A346</strain>
    </source>
</reference>
<dbReference type="PROSITE" id="PS50883">
    <property type="entry name" value="EAL"/>
    <property type="match status" value="1"/>
</dbReference>
<evidence type="ECO:0000259" key="5">
    <source>
        <dbReference type="PROSITE" id="PS50887"/>
    </source>
</evidence>
<dbReference type="PROSITE" id="PS50113">
    <property type="entry name" value="PAC"/>
    <property type="match status" value="1"/>
</dbReference>
<dbReference type="PROSITE" id="PS50112">
    <property type="entry name" value="PAS"/>
    <property type="match status" value="1"/>
</dbReference>
<evidence type="ECO:0000259" key="4">
    <source>
        <dbReference type="PROSITE" id="PS50883"/>
    </source>
</evidence>
<dbReference type="InterPro" id="IPR052155">
    <property type="entry name" value="Biofilm_reg_signaling"/>
</dbReference>
<gene>
    <name evidence="6" type="ORF">KTN04_14840</name>
</gene>
<name>A0ABS6ME76_9GAMM</name>
<dbReference type="EMBL" id="JAHQZT010000029">
    <property type="protein sequence ID" value="MBV0934614.1"/>
    <property type="molecule type" value="Genomic_DNA"/>
</dbReference>
<sequence>MEKFSALSEQGGELTEPSSKTTVTTILERDMSHGGEHGTHPLAVVLEQAPVCILITDLQGAITYVNPAFSRITGYASDEVIGRPVGMLKCEAGNHRKTYRELWRALQNEGVWHGELLNVRKNGQPYWVAASVSVLQGVHGQPGRYLSIQHDISLRKEYEARLFNRSNYDPLTGLPNRELTLDRLQQALELAQAQQHQVAVLFLNLQQFRRINEVHGHRAGDRVLIEVAERLQAALSPSESLGRVGADEFVAIMPDVRRLQAVENLCRCLLAQLEQPVELARSRVRIQTCIGVALSPTDGALAGVLLGHADAAMQQVRRRKEAGYCFYRAEMNRRAREALAIEQAMLGALAADEFELSYQPIEEMSTGEIRGLEALVRWYKQGGECIPPDHFIAHAEESGQIVELGEWVLRKAVNQLAQWQLMSGRSLAMAINISPRQLLQPGFVALVREVIDSEGIQPGTLELEVTESIFLDEEVEEQVIEVIDSLRALGVRWSIDDFGTGFSALGYLKRFPMDVLKIDRQFINDIHTDMDAAMLCQAIIWMAKGLRMEVIAEGVELPEQHEMLRQSGATMAQGYFISRPKSADVITAQLQGMDKPARQP</sequence>
<dbReference type="Pfam" id="PF13426">
    <property type="entry name" value="PAS_9"/>
    <property type="match status" value="1"/>
</dbReference>
<feature type="region of interest" description="Disordered" evidence="1">
    <location>
        <begin position="1"/>
        <end position="22"/>
    </location>
</feature>
<dbReference type="InterPro" id="IPR001610">
    <property type="entry name" value="PAC"/>
</dbReference>
<accession>A0ABS6ME76</accession>
<dbReference type="SMART" id="SM00086">
    <property type="entry name" value="PAC"/>
    <property type="match status" value="1"/>
</dbReference>
<dbReference type="CDD" id="cd01948">
    <property type="entry name" value="EAL"/>
    <property type="match status" value="1"/>
</dbReference>
<dbReference type="RefSeq" id="WP_217336018.1">
    <property type="nucleotide sequence ID" value="NZ_JAHQZT010000029.1"/>
</dbReference>
<keyword evidence="7" id="KW-1185">Reference proteome</keyword>
<dbReference type="CDD" id="cd01949">
    <property type="entry name" value="GGDEF"/>
    <property type="match status" value="1"/>
</dbReference>
<evidence type="ECO:0000259" key="2">
    <source>
        <dbReference type="PROSITE" id="PS50112"/>
    </source>
</evidence>
<evidence type="ECO:0000313" key="7">
    <source>
        <dbReference type="Proteomes" id="UP000755551"/>
    </source>
</evidence>
<dbReference type="SMART" id="SM00091">
    <property type="entry name" value="PAS"/>
    <property type="match status" value="1"/>
</dbReference>
<feature type="domain" description="PAS" evidence="2">
    <location>
        <begin position="38"/>
        <end position="109"/>
    </location>
</feature>